<keyword evidence="3" id="KW-0547">Nucleotide-binding</keyword>
<dbReference type="AlphaFoldDB" id="A0A0R2N184"/>
<feature type="binding site" evidence="3">
    <location>
        <position position="179"/>
    </location>
    <ligand>
        <name>ATP</name>
        <dbReference type="ChEBI" id="CHEBI:30616"/>
    </ligand>
</feature>
<dbReference type="GO" id="GO:0005737">
    <property type="term" value="C:cytoplasm"/>
    <property type="evidence" value="ECO:0007669"/>
    <property type="project" value="UniProtKB-SubCell"/>
</dbReference>
<evidence type="ECO:0000313" key="4">
    <source>
        <dbReference type="EMBL" id="KRO18530.1"/>
    </source>
</evidence>
<comment type="caution">
    <text evidence="3">Lacks conserved residue(s) required for the propagation of feature annotation.</text>
</comment>
<comment type="similarity">
    <text evidence="3">Belongs to the TmcAL family.</text>
</comment>
<keyword evidence="4" id="KW-0808">Transferase</keyword>
<dbReference type="SUPFAM" id="SSF52374">
    <property type="entry name" value="Nucleotidylyl transferase"/>
    <property type="match status" value="1"/>
</dbReference>
<dbReference type="GO" id="GO:0005524">
    <property type="term" value="F:ATP binding"/>
    <property type="evidence" value="ECO:0007669"/>
    <property type="project" value="UniProtKB-KW"/>
</dbReference>
<dbReference type="GO" id="GO:0000049">
    <property type="term" value="F:tRNA binding"/>
    <property type="evidence" value="ECO:0007669"/>
    <property type="project" value="UniProtKB-KW"/>
</dbReference>
<name>A0A0R2N184_9LACO</name>
<dbReference type="Proteomes" id="UP000050969">
    <property type="component" value="Unassembled WGS sequence"/>
</dbReference>
<evidence type="ECO:0000256" key="3">
    <source>
        <dbReference type="HAMAP-Rule" id="MF_01539"/>
    </source>
</evidence>
<keyword evidence="1 3" id="KW-0436">Ligase</keyword>
<dbReference type="PANTHER" id="PTHR37825">
    <property type="entry name" value="TRNA(MET) CYTIDINE ACETATE LIGASE"/>
    <property type="match status" value="1"/>
</dbReference>
<protein>
    <recommendedName>
        <fullName evidence="3">tRNA(Met) cytidine acetate ligase</fullName>
        <ecNumber evidence="3">6.3.4.-</ecNumber>
    </recommendedName>
</protein>
<keyword evidence="3" id="KW-0820">tRNA-binding</keyword>
<keyword evidence="3" id="KW-0694">RNA-binding</keyword>
<dbReference type="NCBIfam" id="NF010191">
    <property type="entry name" value="PRK13670.1"/>
    <property type="match status" value="1"/>
</dbReference>
<dbReference type="GO" id="GO:0016740">
    <property type="term" value="F:transferase activity"/>
    <property type="evidence" value="ECO:0007669"/>
    <property type="project" value="UniProtKB-KW"/>
</dbReference>
<comment type="subcellular location">
    <subcellularLocation>
        <location evidence="3">Cytoplasm</location>
    </subcellularLocation>
</comment>
<evidence type="ECO:0000256" key="1">
    <source>
        <dbReference type="ARBA" id="ARBA00022598"/>
    </source>
</evidence>
<evidence type="ECO:0000256" key="2">
    <source>
        <dbReference type="ARBA" id="ARBA00022694"/>
    </source>
</evidence>
<gene>
    <name evidence="3" type="primary">tmcAL</name>
    <name evidence="4" type="ORF">IV56_GL000806</name>
</gene>
<dbReference type="GO" id="GO:0016879">
    <property type="term" value="F:ligase activity, forming carbon-nitrogen bonds"/>
    <property type="evidence" value="ECO:0007669"/>
    <property type="project" value="UniProtKB-UniRule"/>
</dbReference>
<evidence type="ECO:0000313" key="5">
    <source>
        <dbReference type="Proteomes" id="UP000050969"/>
    </source>
</evidence>
<feature type="binding site" evidence="3">
    <location>
        <begin position="8"/>
        <end position="21"/>
    </location>
    <ligand>
        <name>ATP</name>
        <dbReference type="ChEBI" id="CHEBI:30616"/>
    </ligand>
</feature>
<accession>A0A0R2N184</accession>
<dbReference type="PANTHER" id="PTHR37825:SF1">
    <property type="entry name" value="TRNA(MET) CYTIDINE ACETATE LIGASE"/>
    <property type="match status" value="1"/>
</dbReference>
<comment type="function">
    <text evidence="3">Catalyzes the formation of N(4)-acetylcytidine (ac(4)C) at the wobble position of elongator tRNA(Met), using acetate and ATP as substrates. First activates an acetate ion to form acetyladenylate (Ac-AMP) and then transfers the acetyl group to tRNA to form ac(4)C34.</text>
</comment>
<dbReference type="InterPro" id="IPR014729">
    <property type="entry name" value="Rossmann-like_a/b/a_fold"/>
</dbReference>
<keyword evidence="2 3" id="KW-0819">tRNA processing</keyword>
<dbReference type="Gene3D" id="3.40.50.620">
    <property type="entry name" value="HUPs"/>
    <property type="match status" value="1"/>
</dbReference>
<keyword evidence="3" id="KW-0963">Cytoplasm</keyword>
<sequence>MMHAVGLIAEFNPLHSGHQFALQKARQLSGADAVVVVMSGNFVQRGEPAILDKWQRTQLALDAGADVVVELPVTSSVQAADQFAEGAIDLLRGLNVHALAFGSEQADLDYLQLAKDLADISGSQNQFRQYNQTFATQLNEAIVQQTGQALTAPNTMLGLAYARATLAKDWPMALYPFARQGRDHDDPELDAHSASASAIRHALRQQQPVPEEVLPAATQAMIERLMPLNWTTLFPLLRYRLQTTPLSQLRAIYTMSEGLEYRLVQQLRPGHDFDAFLEAIKSKRYTYARLRRLALYTVLNLTQNEMTWAAAHPVLHVLGFSAAGRAYLHQEKKQINLPLITKVNAAMLQPDGELNLVNRADQLLENQTNRAQNYGRLPIMLRD</sequence>
<feature type="binding site" evidence="3">
    <location>
        <position position="102"/>
    </location>
    <ligand>
        <name>ATP</name>
        <dbReference type="ChEBI" id="CHEBI:30616"/>
    </ligand>
</feature>
<keyword evidence="3" id="KW-0067">ATP-binding</keyword>
<comment type="catalytic activity">
    <reaction evidence="3">
        <text>cytidine(34) in elongator tRNA(Met) + acetate + ATP = N(4)-acetylcytidine(34) in elongator tRNA(Met) + AMP + diphosphate</text>
        <dbReference type="Rhea" id="RHEA:58144"/>
        <dbReference type="Rhea" id="RHEA-COMP:10693"/>
        <dbReference type="Rhea" id="RHEA-COMP:10694"/>
        <dbReference type="ChEBI" id="CHEBI:30089"/>
        <dbReference type="ChEBI" id="CHEBI:30616"/>
        <dbReference type="ChEBI" id="CHEBI:33019"/>
        <dbReference type="ChEBI" id="CHEBI:74900"/>
        <dbReference type="ChEBI" id="CHEBI:82748"/>
        <dbReference type="ChEBI" id="CHEBI:456215"/>
    </reaction>
</comment>
<feature type="binding site" evidence="3">
    <location>
        <position position="154"/>
    </location>
    <ligand>
        <name>ATP</name>
        <dbReference type="ChEBI" id="CHEBI:30616"/>
    </ligand>
</feature>
<proteinExistence type="inferred from homology"/>
<dbReference type="HAMAP" id="MF_01539">
    <property type="entry name" value="TmcAL"/>
    <property type="match status" value="1"/>
</dbReference>
<keyword evidence="5" id="KW-1185">Reference proteome</keyword>
<reference evidence="4 5" key="1">
    <citation type="journal article" date="2015" name="Genome Announc.">
        <title>Expanding the biotechnology potential of lactobacilli through comparative genomics of 213 strains and associated genera.</title>
        <authorList>
            <person name="Sun Z."/>
            <person name="Harris H.M."/>
            <person name="McCann A."/>
            <person name="Guo C."/>
            <person name="Argimon S."/>
            <person name="Zhang W."/>
            <person name="Yang X."/>
            <person name="Jeffery I.B."/>
            <person name="Cooney J.C."/>
            <person name="Kagawa T.F."/>
            <person name="Liu W."/>
            <person name="Song Y."/>
            <person name="Salvetti E."/>
            <person name="Wrobel A."/>
            <person name="Rasinkangas P."/>
            <person name="Parkhill J."/>
            <person name="Rea M.C."/>
            <person name="O'Sullivan O."/>
            <person name="Ritari J."/>
            <person name="Douillard F.P."/>
            <person name="Paul Ross R."/>
            <person name="Yang R."/>
            <person name="Briner A.E."/>
            <person name="Felis G.E."/>
            <person name="de Vos W.M."/>
            <person name="Barrangou R."/>
            <person name="Klaenhammer T.R."/>
            <person name="Caufield P.W."/>
            <person name="Cui Y."/>
            <person name="Zhang H."/>
            <person name="O'Toole P.W."/>
        </authorList>
    </citation>
    <scope>NUCLEOTIDE SEQUENCE [LARGE SCALE GENOMIC DNA]</scope>
    <source>
        <strain evidence="4 5">DSM 24301</strain>
    </source>
</reference>
<comment type="caution">
    <text evidence="4">The sequence shown here is derived from an EMBL/GenBank/DDBJ whole genome shotgun (WGS) entry which is preliminary data.</text>
</comment>
<dbReference type="GO" id="GO:0006400">
    <property type="term" value="P:tRNA modification"/>
    <property type="evidence" value="ECO:0007669"/>
    <property type="project" value="UniProtKB-UniRule"/>
</dbReference>
<dbReference type="InterPro" id="IPR008513">
    <property type="entry name" value="tRNA(Met)_cyd_acetate_ligase"/>
</dbReference>
<dbReference type="EMBL" id="JQCE01000004">
    <property type="protein sequence ID" value="KRO18530.1"/>
    <property type="molecule type" value="Genomic_DNA"/>
</dbReference>
<dbReference type="PATRIC" id="fig|1293598.4.peg.854"/>
<dbReference type="EC" id="6.3.4.-" evidence="3"/>
<organism evidence="4 5">
    <name type="scientific">Lacticaseibacillus saniviri JCM 17471 = DSM 24301</name>
    <dbReference type="NCBI Taxonomy" id="1293598"/>
    <lineage>
        <taxon>Bacteria</taxon>
        <taxon>Bacillati</taxon>
        <taxon>Bacillota</taxon>
        <taxon>Bacilli</taxon>
        <taxon>Lactobacillales</taxon>
        <taxon>Lactobacillaceae</taxon>
        <taxon>Lacticaseibacillus</taxon>
    </lineage>
</organism>
<dbReference type="Pfam" id="PF05636">
    <property type="entry name" value="HIGH_NTase1"/>
    <property type="match status" value="1"/>
</dbReference>
<dbReference type="STRING" id="1293598.IV56_GL000806"/>